<name>A0AAN0WDL0_HEYCO</name>
<evidence type="ECO:0000313" key="2">
    <source>
        <dbReference type="Proteomes" id="UP000032024"/>
    </source>
</evidence>
<keyword evidence="2" id="KW-1185">Reference proteome</keyword>
<reference evidence="2" key="1">
    <citation type="submission" date="2015-01" db="EMBL/GenBank/DDBJ databases">
        <title>Comparative genome analysis of Bacillus coagulans HM-08, Clostridium butyricum HM-68, Bacillus subtilis HM-66 and Bacillus paralicheniformis BL-09.</title>
        <authorList>
            <person name="Zhang H."/>
        </authorList>
    </citation>
    <scope>NUCLEOTIDE SEQUENCE [LARGE SCALE GENOMIC DNA]</scope>
    <source>
        <strain evidence="2">HM-08</strain>
    </source>
</reference>
<dbReference type="Proteomes" id="UP000032024">
    <property type="component" value="Chromosome"/>
</dbReference>
<proteinExistence type="predicted"/>
<organism evidence="1 2">
    <name type="scientific">Heyndrickxia coagulans</name>
    <name type="common">Weizmannia coagulans</name>
    <dbReference type="NCBI Taxonomy" id="1398"/>
    <lineage>
        <taxon>Bacteria</taxon>
        <taxon>Bacillati</taxon>
        <taxon>Bacillota</taxon>
        <taxon>Bacilli</taxon>
        <taxon>Bacillales</taxon>
        <taxon>Bacillaceae</taxon>
        <taxon>Heyndrickxia</taxon>
    </lineage>
</organism>
<sequence>MLSSTYIAGKSPDRKNIRMSGVFFSKKYLKHFNFNDKIS</sequence>
<dbReference type="AlphaFoldDB" id="A0AAN0WDL0"/>
<dbReference type="EMBL" id="CP010525">
    <property type="protein sequence ID" value="AJO24646.1"/>
    <property type="molecule type" value="Genomic_DNA"/>
</dbReference>
<gene>
    <name evidence="1" type="ORF">SB48_HM08orf06121</name>
</gene>
<accession>A0AAN0WDL0</accession>
<protein>
    <submittedName>
        <fullName evidence="1">Uncharacterized protein</fullName>
    </submittedName>
</protein>
<evidence type="ECO:0000313" key="1">
    <source>
        <dbReference type="EMBL" id="AJO24646.1"/>
    </source>
</evidence>